<dbReference type="Gene3D" id="1.10.630.10">
    <property type="entry name" value="Cytochrome P450"/>
    <property type="match status" value="1"/>
</dbReference>
<dbReference type="GO" id="GO:0033075">
    <property type="term" value="P:isoquinoline alkaloid biosynthetic process"/>
    <property type="evidence" value="ECO:0007669"/>
    <property type="project" value="UniProtKB-ARBA"/>
</dbReference>
<dbReference type="AlphaFoldDB" id="A0A4Y7J992"/>
<evidence type="ECO:0000256" key="10">
    <source>
        <dbReference type="ARBA" id="ARBA00023033"/>
    </source>
</evidence>
<dbReference type="GO" id="GO:0016717">
    <property type="term" value="F:oxidoreductase activity, acting on paired donors, with oxidation of a pair of donors resulting in the reduction of molecular oxygen to two molecules of water"/>
    <property type="evidence" value="ECO:0007669"/>
    <property type="project" value="UniProtKB-ARBA"/>
</dbReference>
<keyword evidence="10" id="KW-0503">Monooxygenase</keyword>
<keyword evidence="7 13" id="KW-1133">Transmembrane helix</keyword>
<evidence type="ECO:0000256" key="8">
    <source>
        <dbReference type="ARBA" id="ARBA00023002"/>
    </source>
</evidence>
<evidence type="ECO:0000256" key="2">
    <source>
        <dbReference type="ARBA" id="ARBA00004167"/>
    </source>
</evidence>
<keyword evidence="4 12" id="KW-0349">Heme</keyword>
<dbReference type="EMBL" id="CM010717">
    <property type="protein sequence ID" value="RZC56185.1"/>
    <property type="molecule type" value="Genomic_DNA"/>
</dbReference>
<dbReference type="GO" id="GO:0004497">
    <property type="term" value="F:monooxygenase activity"/>
    <property type="evidence" value="ECO:0007669"/>
    <property type="project" value="UniProtKB-KW"/>
</dbReference>
<dbReference type="PRINTS" id="PR00463">
    <property type="entry name" value="EP450I"/>
</dbReference>
<evidence type="ECO:0000256" key="9">
    <source>
        <dbReference type="ARBA" id="ARBA00023004"/>
    </source>
</evidence>
<dbReference type="Pfam" id="PF00067">
    <property type="entry name" value="p450"/>
    <property type="match status" value="1"/>
</dbReference>
<comment type="subcellular location">
    <subcellularLocation>
        <location evidence="2">Membrane</location>
        <topology evidence="2">Single-pass membrane protein</topology>
    </subcellularLocation>
</comment>
<comment type="cofactor">
    <cofactor evidence="1 12">
        <name>heme</name>
        <dbReference type="ChEBI" id="CHEBI:30413"/>
    </cofactor>
</comment>
<dbReference type="OrthoDB" id="2789670at2759"/>
<evidence type="ECO:0000256" key="13">
    <source>
        <dbReference type="SAM" id="Phobius"/>
    </source>
</evidence>
<evidence type="ECO:0000256" key="4">
    <source>
        <dbReference type="ARBA" id="ARBA00022617"/>
    </source>
</evidence>
<dbReference type="Proteomes" id="UP000316621">
    <property type="component" value="Chromosome 3"/>
</dbReference>
<keyword evidence="15" id="KW-1185">Reference proteome</keyword>
<name>A0A4Y7J992_PAPSO</name>
<dbReference type="InterPro" id="IPR001128">
    <property type="entry name" value="Cyt_P450"/>
</dbReference>
<dbReference type="GO" id="GO:0020037">
    <property type="term" value="F:heme binding"/>
    <property type="evidence" value="ECO:0007669"/>
    <property type="project" value="InterPro"/>
</dbReference>
<evidence type="ECO:0000256" key="1">
    <source>
        <dbReference type="ARBA" id="ARBA00001971"/>
    </source>
</evidence>
<comment type="similarity">
    <text evidence="3">Belongs to the cytochrome P450 family.</text>
</comment>
<evidence type="ECO:0000256" key="12">
    <source>
        <dbReference type="PIRSR" id="PIRSR602401-1"/>
    </source>
</evidence>
<dbReference type="FunFam" id="1.10.630.10:FF:000037">
    <property type="entry name" value="Cytochrome P450 9"/>
    <property type="match status" value="1"/>
</dbReference>
<dbReference type="SUPFAM" id="SSF48264">
    <property type="entry name" value="Cytochrome P450"/>
    <property type="match status" value="1"/>
</dbReference>
<keyword evidence="8" id="KW-0560">Oxidoreductase</keyword>
<keyword evidence="9 12" id="KW-0408">Iron</keyword>
<keyword evidence="5 13" id="KW-0812">Transmembrane</keyword>
<dbReference type="PANTHER" id="PTHR47944">
    <property type="entry name" value="CYTOCHROME P450 98A9"/>
    <property type="match status" value="1"/>
</dbReference>
<organism evidence="14 15">
    <name type="scientific">Papaver somniferum</name>
    <name type="common">Opium poppy</name>
    <dbReference type="NCBI Taxonomy" id="3469"/>
    <lineage>
        <taxon>Eukaryota</taxon>
        <taxon>Viridiplantae</taxon>
        <taxon>Streptophyta</taxon>
        <taxon>Embryophyta</taxon>
        <taxon>Tracheophyta</taxon>
        <taxon>Spermatophyta</taxon>
        <taxon>Magnoliopsida</taxon>
        <taxon>Ranunculales</taxon>
        <taxon>Papaveraceae</taxon>
        <taxon>Papaveroideae</taxon>
        <taxon>Papaver</taxon>
    </lineage>
</organism>
<dbReference type="Gramene" id="RZC56185">
    <property type="protein sequence ID" value="RZC56185"/>
    <property type="gene ID" value="C5167_015033"/>
</dbReference>
<evidence type="ECO:0000313" key="15">
    <source>
        <dbReference type="Proteomes" id="UP000316621"/>
    </source>
</evidence>
<protein>
    <submittedName>
        <fullName evidence="14">Uncharacterized protein</fullName>
    </submittedName>
</protein>
<keyword evidence="6 12" id="KW-0479">Metal-binding</keyword>
<dbReference type="InterPro" id="IPR002401">
    <property type="entry name" value="Cyt_P450_E_grp-I"/>
</dbReference>
<accession>A0A4Y7J992</accession>
<evidence type="ECO:0000256" key="7">
    <source>
        <dbReference type="ARBA" id="ARBA00022989"/>
    </source>
</evidence>
<dbReference type="STRING" id="3469.A0A4Y7J992"/>
<gene>
    <name evidence="14" type="ORF">C5167_015033</name>
</gene>
<dbReference type="GO" id="GO:0016020">
    <property type="term" value="C:membrane"/>
    <property type="evidence" value="ECO:0007669"/>
    <property type="project" value="UniProtKB-SubCell"/>
</dbReference>
<dbReference type="PANTHER" id="PTHR47944:SF4">
    <property type="entry name" value="OS09G0441700 PROTEIN"/>
    <property type="match status" value="1"/>
</dbReference>
<keyword evidence="11 13" id="KW-0472">Membrane</keyword>
<dbReference type="OMA" id="TEIACIC"/>
<reference evidence="14 15" key="1">
    <citation type="journal article" date="2018" name="Science">
        <title>The opium poppy genome and morphinan production.</title>
        <authorList>
            <person name="Guo L."/>
            <person name="Winzer T."/>
            <person name="Yang X."/>
            <person name="Li Y."/>
            <person name="Ning Z."/>
            <person name="He Z."/>
            <person name="Teodor R."/>
            <person name="Lu Y."/>
            <person name="Bowser T.A."/>
            <person name="Graham I.A."/>
            <person name="Ye K."/>
        </authorList>
    </citation>
    <scope>NUCLEOTIDE SEQUENCE [LARGE SCALE GENOMIC DNA]</scope>
    <source>
        <strain evidence="15">cv. HN1</strain>
        <tissue evidence="14">Leaves</tissue>
    </source>
</reference>
<feature type="binding site" description="axial binding residue" evidence="12">
    <location>
        <position position="496"/>
    </location>
    <ligand>
        <name>heme</name>
        <dbReference type="ChEBI" id="CHEBI:30413"/>
    </ligand>
    <ligandPart>
        <name>Fe</name>
        <dbReference type="ChEBI" id="CHEBI:18248"/>
    </ligandPart>
</feature>
<sequence>MANHACFSTFSNITHWMHSTTNYAIFDVSTCCLLPILASIILLLLIKFGVNFLKKQTTLPASFPLPPGPSPWPILGSIPDLLRNKPRFKWILGLMKEMHTEIAYIRLGNVHVIPVTSPEIAREFLKKQDAIFSSRPITMATEYSSRGFLSVAVTPWGEQWKKMRRVVTSEMVSHARLKWLLQKRNEEADNLMFYLHNQCNKNSLRGGQVFNLRLLTRQFSGNVIRKMVFNKRYFGKGRKDGGPCSEEIEHVDSVFTVLSHIYSLGVQDYLPYLRWVDLDGHEKIVRRAMGVVNKYHDPIIEERIRQWSDGSMKNRLPEDLLDVLISLKDEHENPLLSTEEIKAQATDIILATVDNPANAVEWAMAEMINQPDILRKAAEEIDKLVGKNRWVQESDFPKLNYVKACVREALRLHPIAPFNLPHVSKSDTVVSGYFIPKGSHVLLSRIGLGRNHRIWQEPLKFNPERHLMSKDGGTANVDLTEQELRFISFTTGRRGCVGGPLGTAITVMLLSRLIQGFDWSSPPGESMIDLSESANDLYLDKPLFAHAKPRLPLHIYPVE</sequence>
<dbReference type="GO" id="GO:0005506">
    <property type="term" value="F:iron ion binding"/>
    <property type="evidence" value="ECO:0007669"/>
    <property type="project" value="InterPro"/>
</dbReference>
<evidence type="ECO:0000256" key="5">
    <source>
        <dbReference type="ARBA" id="ARBA00022692"/>
    </source>
</evidence>
<dbReference type="InterPro" id="IPR036396">
    <property type="entry name" value="Cyt_P450_sf"/>
</dbReference>
<evidence type="ECO:0000256" key="6">
    <source>
        <dbReference type="ARBA" id="ARBA00022723"/>
    </source>
</evidence>
<evidence type="ECO:0000313" key="14">
    <source>
        <dbReference type="EMBL" id="RZC56185.1"/>
    </source>
</evidence>
<evidence type="ECO:0000256" key="11">
    <source>
        <dbReference type="ARBA" id="ARBA00023136"/>
    </source>
</evidence>
<proteinExistence type="inferred from homology"/>
<evidence type="ECO:0000256" key="3">
    <source>
        <dbReference type="ARBA" id="ARBA00010617"/>
    </source>
</evidence>
<feature type="transmembrane region" description="Helical" evidence="13">
    <location>
        <begin position="23"/>
        <end position="46"/>
    </location>
</feature>